<dbReference type="Gene3D" id="3.40.50.1010">
    <property type="entry name" value="5'-nuclease"/>
    <property type="match status" value="1"/>
</dbReference>
<proteinExistence type="predicted"/>
<evidence type="ECO:0000313" key="1">
    <source>
        <dbReference type="EMBL" id="XCN26644.1"/>
    </source>
</evidence>
<dbReference type="InterPro" id="IPR008918">
    <property type="entry name" value="HhH2"/>
</dbReference>
<keyword evidence="1" id="KW-0540">Nuclease</keyword>
<dbReference type="GO" id="GO:0003677">
    <property type="term" value="F:DNA binding"/>
    <property type="evidence" value="ECO:0007669"/>
    <property type="project" value="InterPro"/>
</dbReference>
<dbReference type="Gene3D" id="1.10.150.20">
    <property type="entry name" value="5' to 3' exonuclease, C-terminal subdomain"/>
    <property type="match status" value="1"/>
</dbReference>
<sequence>MIAGIDGDVLRYELGHVAMSKEHIFDIQVEKPWPEEEVHKLVDDKVEQIIKRVNADECEIYLTGQGNFRLELAKIKQYKGTRIGLEKPHHWETVSARLKDKWGAITFHGIEADDWLGIRGTEEGDNFTACSRDKDIRQVPGCYHYSWPCGDSQPELGPFQVDGLGTVSASWRMYGVKKPQKSWKLEGNGTAFLYGQLLVGDAVDNIPGLPGTGPKTAADLLGELSTERDLFAACAYAYQQKYGDNWKEYLVENFRLLYLIRDRSWLDIQQSGNEYHCSLKKHWEIPYDDEDLFY</sequence>
<dbReference type="GO" id="GO:0004527">
    <property type="term" value="F:exonuclease activity"/>
    <property type="evidence" value="ECO:0007669"/>
    <property type="project" value="UniProtKB-KW"/>
</dbReference>
<dbReference type="EMBL" id="PP813863">
    <property type="protein sequence ID" value="XCN26644.1"/>
    <property type="molecule type" value="Genomic_DNA"/>
</dbReference>
<name>A0AAU8KX54_9VIRU</name>
<accession>A0AAU8KX54</accession>
<keyword evidence="1" id="KW-0378">Hydrolase</keyword>
<dbReference type="SUPFAM" id="SSF47807">
    <property type="entry name" value="5' to 3' exonuclease, C-terminal subdomain"/>
    <property type="match status" value="1"/>
</dbReference>
<keyword evidence="1" id="KW-0269">Exonuclease</keyword>
<dbReference type="InterPro" id="IPR029060">
    <property type="entry name" value="PIN-like_dom_sf"/>
</dbReference>
<dbReference type="InterPro" id="IPR036279">
    <property type="entry name" value="5-3_exonuclease_C_sf"/>
</dbReference>
<organism evidence="1">
    <name type="scientific">Pseudomonas phage vB_PaeP_FBPa39</name>
    <dbReference type="NCBI Taxonomy" id="3231239"/>
    <lineage>
        <taxon>Viruses</taxon>
    </lineage>
</organism>
<reference evidence="1" key="1">
    <citation type="submission" date="2024-05" db="EMBL/GenBank/DDBJ databases">
        <title>Defense systems in Pseudomonas aeruginosa.</title>
        <authorList>
            <person name="van den Berg D.F."/>
            <person name="Costa R.A."/>
        </authorList>
    </citation>
    <scope>NUCLEOTIDE SEQUENCE</scope>
</reference>
<dbReference type="SUPFAM" id="SSF88723">
    <property type="entry name" value="PIN domain-like"/>
    <property type="match status" value="1"/>
</dbReference>
<protein>
    <submittedName>
        <fullName evidence="1">Exonuclease</fullName>
    </submittedName>
</protein>
<dbReference type="SMART" id="SM00279">
    <property type="entry name" value="HhH2"/>
    <property type="match status" value="1"/>
</dbReference>